<dbReference type="CDD" id="cd03789">
    <property type="entry name" value="GT9_LPS_heptosyltransferase"/>
    <property type="match status" value="1"/>
</dbReference>
<protein>
    <submittedName>
        <fullName evidence="3">ADP-heptose--LPS heptosyltransferase 2</fullName>
        <ecNumber evidence="3">2.-.-.-</ecNumber>
    </submittedName>
</protein>
<reference evidence="3 4" key="1">
    <citation type="submission" date="2018-01" db="EMBL/GenBank/DDBJ databases">
        <title>Saezia sanguinis gen. nov., sp. nov., in the order Burkholderiales isolated from human blood.</title>
        <authorList>
            <person name="Medina-Pascual M.J."/>
            <person name="Valdezate S."/>
            <person name="Monzon S."/>
            <person name="Cuesta I."/>
            <person name="Carrasco G."/>
            <person name="Villalon P."/>
            <person name="Saez-Nieto J.A."/>
        </authorList>
    </citation>
    <scope>NUCLEOTIDE SEQUENCE [LARGE SCALE GENOMIC DNA]</scope>
    <source>
        <strain evidence="3 4">CNM695-12</strain>
    </source>
</reference>
<evidence type="ECO:0000256" key="1">
    <source>
        <dbReference type="ARBA" id="ARBA00022676"/>
    </source>
</evidence>
<dbReference type="SUPFAM" id="SSF53756">
    <property type="entry name" value="UDP-Glycosyltransferase/glycogen phosphorylase"/>
    <property type="match status" value="1"/>
</dbReference>
<organism evidence="3 4">
    <name type="scientific">Saezia sanguinis</name>
    <dbReference type="NCBI Taxonomy" id="1965230"/>
    <lineage>
        <taxon>Bacteria</taxon>
        <taxon>Pseudomonadati</taxon>
        <taxon>Pseudomonadota</taxon>
        <taxon>Betaproteobacteria</taxon>
        <taxon>Burkholderiales</taxon>
        <taxon>Saeziaceae</taxon>
        <taxon>Saezia</taxon>
    </lineage>
</organism>
<dbReference type="GO" id="GO:0008713">
    <property type="term" value="F:ADP-heptose-lipopolysaccharide heptosyltransferase activity"/>
    <property type="evidence" value="ECO:0007669"/>
    <property type="project" value="TreeGrafter"/>
</dbReference>
<keyword evidence="1" id="KW-0328">Glycosyltransferase</keyword>
<dbReference type="RefSeq" id="WP_126981028.1">
    <property type="nucleotide sequence ID" value="NZ_PQSP01000011.1"/>
</dbReference>
<proteinExistence type="predicted"/>
<dbReference type="EC" id="2.-.-.-" evidence="3"/>
<dbReference type="GO" id="GO:0005829">
    <property type="term" value="C:cytosol"/>
    <property type="evidence" value="ECO:0007669"/>
    <property type="project" value="TreeGrafter"/>
</dbReference>
<dbReference type="InterPro" id="IPR002201">
    <property type="entry name" value="Glyco_trans_9"/>
</dbReference>
<evidence type="ECO:0000256" key="2">
    <source>
        <dbReference type="ARBA" id="ARBA00022679"/>
    </source>
</evidence>
<dbReference type="OrthoDB" id="9797795at2"/>
<dbReference type="Proteomes" id="UP000286947">
    <property type="component" value="Unassembled WGS sequence"/>
</dbReference>
<gene>
    <name evidence="3" type="primary">rfaF</name>
    <name evidence="3" type="ORF">CUZ56_02870</name>
</gene>
<dbReference type="Gene3D" id="3.40.50.2000">
    <property type="entry name" value="Glycogen Phosphorylase B"/>
    <property type="match status" value="2"/>
</dbReference>
<sequence>MTSQQTAEHTSDQRPKTVVLHQQTGIGDLIWHIPYIRAVAKTSRNDQVALVAAPTTLARQIMAPETCVSEYIDYYHLPRTLDKNNSRKNRLGRMKNIVNTLKGHEFDRIVLFSGRASRGLIACWAGIPQRLGYGYRWTQRIFLNQPPYIERFAGKSNPVYHDATAFCIAHGFCDAPIIPKMTIPQELEAKMARRLAHLPRPLYTLAIGSSEDFKQWGVENYTRLAQALVARGFGVLLLGGKMDHEMATAIQQQIPAAHQHQVEIVTDTPILESSAAVKCTDACIGNDTGLCQIAAACDCLCYIIMGPRPTLDHDPIQHYVVSDRLFNITVDQVMGQLAQTPAPGF</sequence>
<dbReference type="AlphaFoldDB" id="A0A433SA16"/>
<evidence type="ECO:0000313" key="3">
    <source>
        <dbReference type="EMBL" id="RUS65571.1"/>
    </source>
</evidence>
<dbReference type="GO" id="GO:0009244">
    <property type="term" value="P:lipopolysaccharide core region biosynthetic process"/>
    <property type="evidence" value="ECO:0007669"/>
    <property type="project" value="TreeGrafter"/>
</dbReference>
<dbReference type="InterPro" id="IPR051199">
    <property type="entry name" value="LPS_LOS_Heptosyltrfase"/>
</dbReference>
<keyword evidence="2 3" id="KW-0808">Transferase</keyword>
<accession>A0A433SA16</accession>
<dbReference type="PANTHER" id="PTHR30160">
    <property type="entry name" value="TETRAACYLDISACCHARIDE 4'-KINASE-RELATED"/>
    <property type="match status" value="1"/>
</dbReference>
<dbReference type="Pfam" id="PF01075">
    <property type="entry name" value="Glyco_transf_9"/>
    <property type="match status" value="1"/>
</dbReference>
<dbReference type="EMBL" id="PQSP01000011">
    <property type="protein sequence ID" value="RUS65571.1"/>
    <property type="molecule type" value="Genomic_DNA"/>
</dbReference>
<comment type="caution">
    <text evidence="3">The sequence shown here is derived from an EMBL/GenBank/DDBJ whole genome shotgun (WGS) entry which is preliminary data.</text>
</comment>
<keyword evidence="4" id="KW-1185">Reference proteome</keyword>
<name>A0A433SA16_9BURK</name>
<evidence type="ECO:0000313" key="4">
    <source>
        <dbReference type="Proteomes" id="UP000286947"/>
    </source>
</evidence>